<organism evidence="2 3">
    <name type="scientific">Photobacterium kishitanii</name>
    <dbReference type="NCBI Taxonomy" id="318456"/>
    <lineage>
        <taxon>Bacteria</taxon>
        <taxon>Pseudomonadati</taxon>
        <taxon>Pseudomonadota</taxon>
        <taxon>Gammaproteobacteria</taxon>
        <taxon>Vibrionales</taxon>
        <taxon>Vibrionaceae</taxon>
        <taxon>Photobacterium</taxon>
    </lineage>
</organism>
<proteinExistence type="predicted"/>
<name>A0A2T3KME8_9GAMM</name>
<evidence type="ECO:0000259" key="1">
    <source>
        <dbReference type="Pfam" id="PF00149"/>
    </source>
</evidence>
<dbReference type="SUPFAM" id="SSF56300">
    <property type="entry name" value="Metallo-dependent phosphatases"/>
    <property type="match status" value="1"/>
</dbReference>
<protein>
    <recommendedName>
        <fullName evidence="1">Calcineurin-like phosphoesterase domain-containing protein</fullName>
    </recommendedName>
</protein>
<dbReference type="InterPro" id="IPR029052">
    <property type="entry name" value="Metallo-depent_PP-like"/>
</dbReference>
<dbReference type="Proteomes" id="UP000241426">
    <property type="component" value="Unassembled WGS sequence"/>
</dbReference>
<gene>
    <name evidence="2" type="ORF">C9J27_02730</name>
</gene>
<evidence type="ECO:0000313" key="2">
    <source>
        <dbReference type="EMBL" id="PSV00958.1"/>
    </source>
</evidence>
<feature type="domain" description="Calcineurin-like phosphoesterase" evidence="1">
    <location>
        <begin position="23"/>
        <end position="270"/>
    </location>
</feature>
<evidence type="ECO:0000313" key="3">
    <source>
        <dbReference type="Proteomes" id="UP000241426"/>
    </source>
</evidence>
<dbReference type="PANTHER" id="PTHR37844:SF2">
    <property type="entry name" value="SER_THR PROTEIN PHOSPHATASE SUPERFAMILY (AFU_ORTHOLOGUE AFUA_1G14840)"/>
    <property type="match status" value="1"/>
</dbReference>
<comment type="caution">
    <text evidence="2">The sequence shown here is derived from an EMBL/GenBank/DDBJ whole genome shotgun (WGS) entry which is preliminary data.</text>
</comment>
<dbReference type="AlphaFoldDB" id="A0A2T3KME8"/>
<dbReference type="InterPro" id="IPR004843">
    <property type="entry name" value="Calcineurin-like_PHP"/>
</dbReference>
<dbReference type="GO" id="GO:0016787">
    <property type="term" value="F:hydrolase activity"/>
    <property type="evidence" value="ECO:0007669"/>
    <property type="project" value="InterPro"/>
</dbReference>
<dbReference type="PANTHER" id="PTHR37844">
    <property type="entry name" value="SER/THR PROTEIN PHOSPHATASE SUPERFAMILY (AFU_ORTHOLOGUE AFUA_1G14840)"/>
    <property type="match status" value="1"/>
</dbReference>
<dbReference type="EMBL" id="PYNF01000002">
    <property type="protein sequence ID" value="PSV00958.1"/>
    <property type="molecule type" value="Genomic_DNA"/>
</dbReference>
<dbReference type="RefSeq" id="WP_107288685.1">
    <property type="nucleotide sequence ID" value="NZ_PYNF01000002.1"/>
</dbReference>
<reference evidence="2 3" key="1">
    <citation type="submission" date="2018-01" db="EMBL/GenBank/DDBJ databases">
        <title>Whole genome sequencing of Histamine producing bacteria.</title>
        <authorList>
            <person name="Butler K."/>
        </authorList>
    </citation>
    <scope>NUCLEOTIDE SEQUENCE [LARGE SCALE GENOMIC DNA]</scope>
    <source>
        <strain evidence="2 3">FS-7.2</strain>
    </source>
</reference>
<dbReference type="Gene3D" id="3.60.21.10">
    <property type="match status" value="1"/>
</dbReference>
<dbReference type="Pfam" id="PF00149">
    <property type="entry name" value="Metallophos"/>
    <property type="match status" value="1"/>
</dbReference>
<sequence>MKSSKQLAEIIDKINKKEGNLLFGLLSDVHLEEFNFYVSQKWRSHKKDPSIYESILKISPPSEKLDVLLIAGDFCEARLIDTYRKTMEEISAYAFLVIVIDGNHESWGINYQRTAPKIKEAIQNIDNVIFLQNNEITIKDINIFGSCLWTDFGFNNYIIYTISETYPQYVKDKNLQKIKWNNSKVKGHHIQTLSIKAKKAIEKWLDRETENKRLLLSHYPPFRDKVIYDDNGGETPESIAKDLMNIDYTDLSEKLSQNQDVVVVHGHLHAVSSYKSKTGNNVYCNPRGMFHDKNETESYRILEFRL</sequence>
<accession>A0A2T3KME8</accession>
<dbReference type="CDD" id="cd00838">
    <property type="entry name" value="MPP_superfamily"/>
    <property type="match status" value="1"/>
</dbReference>